<name>A0A3N6P4X5_9CYAN</name>
<dbReference type="NCBIfam" id="NF004818">
    <property type="entry name" value="PRK06172.1"/>
    <property type="match status" value="1"/>
</dbReference>
<dbReference type="PANTHER" id="PTHR24321">
    <property type="entry name" value="DEHYDROGENASES, SHORT CHAIN"/>
    <property type="match status" value="1"/>
</dbReference>
<dbReference type="InterPro" id="IPR020904">
    <property type="entry name" value="Sc_DH/Rdtase_CS"/>
</dbReference>
<evidence type="ECO:0000256" key="2">
    <source>
        <dbReference type="ARBA" id="ARBA00023002"/>
    </source>
</evidence>
<dbReference type="Gene3D" id="3.40.50.720">
    <property type="entry name" value="NAD(P)-binding Rossmann-like Domain"/>
    <property type="match status" value="1"/>
</dbReference>
<keyword evidence="2" id="KW-0560">Oxidoreductase</keyword>
<keyword evidence="4" id="KW-1185">Reference proteome</keyword>
<comment type="caution">
    <text evidence="3">The sequence shown here is derived from an EMBL/GenBank/DDBJ whole genome shotgun (WGS) entry which is preliminary data.</text>
</comment>
<dbReference type="PRINTS" id="PR00081">
    <property type="entry name" value="GDHRDH"/>
</dbReference>
<organism evidence="3 4">
    <name type="scientific">Okeania hirsuta</name>
    <dbReference type="NCBI Taxonomy" id="1458930"/>
    <lineage>
        <taxon>Bacteria</taxon>
        <taxon>Bacillati</taxon>
        <taxon>Cyanobacteriota</taxon>
        <taxon>Cyanophyceae</taxon>
        <taxon>Oscillatoriophycideae</taxon>
        <taxon>Oscillatoriales</taxon>
        <taxon>Microcoleaceae</taxon>
        <taxon>Okeania</taxon>
    </lineage>
</organism>
<dbReference type="PROSITE" id="PS00061">
    <property type="entry name" value="ADH_SHORT"/>
    <property type="match status" value="1"/>
</dbReference>
<dbReference type="PANTHER" id="PTHR24321:SF11">
    <property type="entry name" value="BLR0893 PROTEIN"/>
    <property type="match status" value="1"/>
</dbReference>
<comment type="similarity">
    <text evidence="1">Belongs to the short-chain dehydrogenases/reductases (SDR) family.</text>
</comment>
<dbReference type="Proteomes" id="UP000269154">
    <property type="component" value="Unassembled WGS sequence"/>
</dbReference>
<reference evidence="3 4" key="1">
    <citation type="journal article" date="2018" name="ACS Chem. Biol.">
        <title>Ketoreductase domain dysfunction expands chemodiversity: malyngamide biosynthesis in the cyanobacterium Okeania hirsuta.</title>
        <authorList>
            <person name="Moss N.A."/>
            <person name="Leao T."/>
            <person name="Rankin M."/>
            <person name="McCullough T.M."/>
            <person name="Qu P."/>
            <person name="Korobeynikov A."/>
            <person name="Smith J.L."/>
            <person name="Gerwick L."/>
            <person name="Gerwick W.H."/>
        </authorList>
    </citation>
    <scope>NUCLEOTIDE SEQUENCE [LARGE SCALE GENOMIC DNA]</scope>
    <source>
        <strain evidence="3 4">PAB10Feb10-1</strain>
    </source>
</reference>
<dbReference type="SUPFAM" id="SSF51735">
    <property type="entry name" value="NAD(P)-binding Rossmann-fold domains"/>
    <property type="match status" value="1"/>
</dbReference>
<dbReference type="FunFam" id="3.40.50.720:FF:000084">
    <property type="entry name" value="Short-chain dehydrogenase reductase"/>
    <property type="match status" value="1"/>
</dbReference>
<dbReference type="AlphaFoldDB" id="A0A3N6P4X5"/>
<gene>
    <name evidence="3" type="ORF">D5R40_27205</name>
</gene>
<dbReference type="GO" id="GO:0016491">
    <property type="term" value="F:oxidoreductase activity"/>
    <property type="evidence" value="ECO:0007669"/>
    <property type="project" value="UniProtKB-KW"/>
</dbReference>
<sequence>MNLIKEFEGKVTLITGGSSGIGRVTALAFAKKGAKVAIGSRREKESQETIAMIEEIGGEAIFVKTDITQATEVENLVNQTINTYNRLDYAFNNAGTEGILGPSIEQTEENWNQIINTNLKGVWLSMKYQIPQMLKNGGGAIVNNASIFGLVGVPNGSIYCASKHGVIGLTKAVALEQAEAGIRINSVCPGVIQTDMNDRIFGKDDDSEGKVQMAAAHPIGRLGKPEEVANAVVWLCSDAASFITGHSLTIDGGYTVK</sequence>
<evidence type="ECO:0000313" key="3">
    <source>
        <dbReference type="EMBL" id="RQH27531.1"/>
    </source>
</evidence>
<proteinExistence type="inferred from homology"/>
<dbReference type="Pfam" id="PF13561">
    <property type="entry name" value="adh_short_C2"/>
    <property type="match status" value="1"/>
</dbReference>
<evidence type="ECO:0000313" key="4">
    <source>
        <dbReference type="Proteomes" id="UP000269154"/>
    </source>
</evidence>
<protein>
    <submittedName>
        <fullName evidence="3">SDR family oxidoreductase</fullName>
    </submittedName>
</protein>
<dbReference type="InterPro" id="IPR002347">
    <property type="entry name" value="SDR_fam"/>
</dbReference>
<dbReference type="NCBIfam" id="NF005559">
    <property type="entry name" value="PRK07231.1"/>
    <property type="match status" value="1"/>
</dbReference>
<dbReference type="OrthoDB" id="9803333at2"/>
<dbReference type="PRINTS" id="PR00080">
    <property type="entry name" value="SDRFAMILY"/>
</dbReference>
<dbReference type="RefSeq" id="WP_124155463.1">
    <property type="nucleotide sequence ID" value="NZ_CAWOLW010000163.1"/>
</dbReference>
<dbReference type="InterPro" id="IPR036291">
    <property type="entry name" value="NAD(P)-bd_dom_sf"/>
</dbReference>
<accession>A0A3N6P4X5</accession>
<dbReference type="CDD" id="cd05233">
    <property type="entry name" value="SDR_c"/>
    <property type="match status" value="1"/>
</dbReference>
<dbReference type="EMBL" id="RCBY01000245">
    <property type="protein sequence ID" value="RQH27531.1"/>
    <property type="molecule type" value="Genomic_DNA"/>
</dbReference>
<evidence type="ECO:0000256" key="1">
    <source>
        <dbReference type="ARBA" id="ARBA00006484"/>
    </source>
</evidence>